<feature type="transmembrane region" description="Helical" evidence="1">
    <location>
        <begin position="127"/>
        <end position="147"/>
    </location>
</feature>
<dbReference type="InterPro" id="IPR050229">
    <property type="entry name" value="GlpE_sulfurtransferase"/>
</dbReference>
<evidence type="ECO:0000259" key="2">
    <source>
        <dbReference type="PROSITE" id="PS50206"/>
    </source>
</evidence>
<keyword evidence="1" id="KW-1133">Transmembrane helix</keyword>
<dbReference type="RefSeq" id="WP_236254766.1">
    <property type="nucleotide sequence ID" value="NZ_CP036280.1"/>
</dbReference>
<keyword evidence="1" id="KW-0472">Membrane</keyword>
<gene>
    <name evidence="3" type="primary">ygaP</name>
    <name evidence="3" type="ORF">Pan265_12330</name>
</gene>
<dbReference type="InterPro" id="IPR021309">
    <property type="entry name" value="YgaP-like_TM"/>
</dbReference>
<dbReference type="PANTHER" id="PTHR43031">
    <property type="entry name" value="FAD-DEPENDENT OXIDOREDUCTASE"/>
    <property type="match status" value="1"/>
</dbReference>
<keyword evidence="4" id="KW-1185">Reference proteome</keyword>
<proteinExistence type="predicted"/>
<evidence type="ECO:0000313" key="3">
    <source>
        <dbReference type="EMBL" id="QDU71384.1"/>
    </source>
</evidence>
<keyword evidence="1" id="KW-0812">Transmembrane</keyword>
<dbReference type="Pfam" id="PF11127">
    <property type="entry name" value="YgaP-like_TM"/>
    <property type="match status" value="1"/>
</dbReference>
<dbReference type="InterPro" id="IPR001763">
    <property type="entry name" value="Rhodanese-like_dom"/>
</dbReference>
<dbReference type="Proteomes" id="UP000320386">
    <property type="component" value="Chromosome"/>
</dbReference>
<dbReference type="Gene3D" id="3.40.250.10">
    <property type="entry name" value="Rhodanese-like domain"/>
    <property type="match status" value="1"/>
</dbReference>
<dbReference type="AlphaFoldDB" id="A0A518BWS2"/>
<evidence type="ECO:0000256" key="1">
    <source>
        <dbReference type="SAM" id="Phobius"/>
    </source>
</evidence>
<dbReference type="CDD" id="cd00158">
    <property type="entry name" value="RHOD"/>
    <property type="match status" value="1"/>
</dbReference>
<organism evidence="3 4">
    <name type="scientific">Mucisphaera calidilacus</name>
    <dbReference type="NCBI Taxonomy" id="2527982"/>
    <lineage>
        <taxon>Bacteria</taxon>
        <taxon>Pseudomonadati</taxon>
        <taxon>Planctomycetota</taxon>
        <taxon>Phycisphaerae</taxon>
        <taxon>Phycisphaerales</taxon>
        <taxon>Phycisphaeraceae</taxon>
        <taxon>Mucisphaera</taxon>
    </lineage>
</organism>
<evidence type="ECO:0000313" key="4">
    <source>
        <dbReference type="Proteomes" id="UP000320386"/>
    </source>
</evidence>
<dbReference type="PROSITE" id="PS50206">
    <property type="entry name" value="RHODANESE_3"/>
    <property type="match status" value="1"/>
</dbReference>
<accession>A0A518BWS2</accession>
<feature type="domain" description="Rhodanese" evidence="2">
    <location>
        <begin position="24"/>
        <end position="114"/>
    </location>
</feature>
<dbReference type="SMART" id="SM00450">
    <property type="entry name" value="RHOD"/>
    <property type="match status" value="1"/>
</dbReference>
<dbReference type="Pfam" id="PF00581">
    <property type="entry name" value="Rhodanese"/>
    <property type="match status" value="1"/>
</dbReference>
<reference evidence="3 4" key="1">
    <citation type="submission" date="2019-02" db="EMBL/GenBank/DDBJ databases">
        <title>Deep-cultivation of Planctomycetes and their phenomic and genomic characterization uncovers novel biology.</title>
        <authorList>
            <person name="Wiegand S."/>
            <person name="Jogler M."/>
            <person name="Boedeker C."/>
            <person name="Pinto D."/>
            <person name="Vollmers J."/>
            <person name="Rivas-Marin E."/>
            <person name="Kohn T."/>
            <person name="Peeters S.H."/>
            <person name="Heuer A."/>
            <person name="Rast P."/>
            <person name="Oberbeckmann S."/>
            <person name="Bunk B."/>
            <person name="Jeske O."/>
            <person name="Meyerdierks A."/>
            <person name="Storesund J.E."/>
            <person name="Kallscheuer N."/>
            <person name="Luecker S."/>
            <person name="Lage O.M."/>
            <person name="Pohl T."/>
            <person name="Merkel B.J."/>
            <person name="Hornburger P."/>
            <person name="Mueller R.-W."/>
            <person name="Bruemmer F."/>
            <person name="Labrenz M."/>
            <person name="Spormann A.M."/>
            <person name="Op den Camp H."/>
            <person name="Overmann J."/>
            <person name="Amann R."/>
            <person name="Jetten M.S.M."/>
            <person name="Mascher T."/>
            <person name="Medema M.H."/>
            <person name="Devos D.P."/>
            <person name="Kaster A.-K."/>
            <person name="Ovreas L."/>
            <person name="Rohde M."/>
            <person name="Galperin M.Y."/>
            <person name="Jogler C."/>
        </authorList>
    </citation>
    <scope>NUCLEOTIDE SEQUENCE [LARGE SCALE GENOMIC DNA]</scope>
    <source>
        <strain evidence="3 4">Pan265</strain>
    </source>
</reference>
<dbReference type="Gene3D" id="6.10.140.1340">
    <property type="match status" value="1"/>
</dbReference>
<sequence length="189" mass="20215">MTTLNNNIAFGTIKPQRLAEILHENPDTHLIDVRTPAEYRQVHIPQARLMPLDSLDPAEVREYAADDKTLYVVCHAGGRGAKACEQLAEAGITTVVNVEGGTTAWADAGLPVVRTNGMISIMRQVQIIAGSLILLGVVLGILVHPYLVGISAFVGAGLLFAGLTDTCGMAIILARMPWYNAPNVKNCSI</sequence>
<dbReference type="SUPFAM" id="SSF52821">
    <property type="entry name" value="Rhodanese/Cell cycle control phosphatase"/>
    <property type="match status" value="1"/>
</dbReference>
<dbReference type="InterPro" id="IPR036873">
    <property type="entry name" value="Rhodanese-like_dom_sf"/>
</dbReference>
<protein>
    <submittedName>
        <fullName evidence="3">Inner membrane protein YgaP</fullName>
    </submittedName>
</protein>
<dbReference type="PANTHER" id="PTHR43031:SF1">
    <property type="entry name" value="PYRIDINE NUCLEOTIDE-DISULPHIDE OXIDOREDUCTASE"/>
    <property type="match status" value="1"/>
</dbReference>
<dbReference type="KEGG" id="mcad:Pan265_12330"/>
<name>A0A518BWS2_9BACT</name>
<feature type="transmembrane region" description="Helical" evidence="1">
    <location>
        <begin position="153"/>
        <end position="174"/>
    </location>
</feature>
<dbReference type="EMBL" id="CP036280">
    <property type="protein sequence ID" value="QDU71384.1"/>
    <property type="molecule type" value="Genomic_DNA"/>
</dbReference>